<evidence type="ECO:0000313" key="3">
    <source>
        <dbReference type="Proteomes" id="UP000008634"/>
    </source>
</evidence>
<dbReference type="KEGG" id="cao:Celal_2839"/>
<name>E6XCX7_CELAD</name>
<keyword evidence="1" id="KW-0812">Transmembrane</keyword>
<accession>E6XCX7</accession>
<feature type="transmembrane region" description="Helical" evidence="1">
    <location>
        <begin position="18"/>
        <end position="35"/>
    </location>
</feature>
<protein>
    <submittedName>
        <fullName evidence="2">Uncharacterized protein</fullName>
    </submittedName>
</protein>
<keyword evidence="1" id="KW-1133">Transmembrane helix</keyword>
<evidence type="ECO:0000256" key="1">
    <source>
        <dbReference type="SAM" id="Phobius"/>
    </source>
</evidence>
<dbReference type="HOGENOM" id="CLU_1882009_0_0_10"/>
<reference evidence="2 3" key="1">
    <citation type="journal article" date="2010" name="Stand. Genomic Sci.">
        <title>Complete genome sequence of Cellulophaga algicola type strain (IC166).</title>
        <authorList>
            <person name="Abt B."/>
            <person name="Lu M."/>
            <person name="Misra M."/>
            <person name="Han C."/>
            <person name="Nolan M."/>
            <person name="Lucas S."/>
            <person name="Hammon N."/>
            <person name="Deshpande S."/>
            <person name="Cheng J.F."/>
            <person name="Tapia R."/>
            <person name="Goodwin L."/>
            <person name="Pitluck S."/>
            <person name="Liolios K."/>
            <person name="Pagani I."/>
            <person name="Ivanova N."/>
            <person name="Mavromatis K."/>
            <person name="Ovchinikova G."/>
            <person name="Pati A."/>
            <person name="Chen A."/>
            <person name="Palaniappan K."/>
            <person name="Land M."/>
            <person name="Hauser L."/>
            <person name="Chang Y.J."/>
            <person name="Jeffries C.D."/>
            <person name="Detter J.C."/>
            <person name="Brambilla E."/>
            <person name="Rohde M."/>
            <person name="Tindall B.J."/>
            <person name="Goker M."/>
            <person name="Woyke T."/>
            <person name="Bristow J."/>
            <person name="Eisen J.A."/>
            <person name="Markowitz V."/>
            <person name="Hugenholtz P."/>
            <person name="Kyrpides N.C."/>
            <person name="Klenk H.P."/>
            <person name="Lapidus A."/>
        </authorList>
    </citation>
    <scope>NUCLEOTIDE SEQUENCE [LARGE SCALE GENOMIC DNA]</scope>
    <source>
        <strain evidence="3">DSM 14237 / IC166 / ACAM 630</strain>
    </source>
</reference>
<dbReference type="OrthoDB" id="1435453at2"/>
<organism evidence="2 3">
    <name type="scientific">Cellulophaga algicola (strain DSM 14237 / IC166 / ACAM 630)</name>
    <dbReference type="NCBI Taxonomy" id="688270"/>
    <lineage>
        <taxon>Bacteria</taxon>
        <taxon>Pseudomonadati</taxon>
        <taxon>Bacteroidota</taxon>
        <taxon>Flavobacteriia</taxon>
        <taxon>Flavobacteriales</taxon>
        <taxon>Flavobacteriaceae</taxon>
        <taxon>Cellulophaga</taxon>
    </lineage>
</organism>
<proteinExistence type="predicted"/>
<dbReference type="AlphaFoldDB" id="E6XCX7"/>
<dbReference type="Proteomes" id="UP000008634">
    <property type="component" value="Chromosome"/>
</dbReference>
<sequence length="135" mass="15554">MDKITEEIELSSKAKNKSFMLGGIFLVGTLIISAMTKTLVLMPLIFGILFIVIGFLNMNIKAFKFYEKHLVFQAGFINKKMVLYKDLEGYNIEKRKIIIHYKEAGKLKSLKLLKEIIADEDITVLQRKLDLLLKK</sequence>
<gene>
    <name evidence="2" type="ordered locus">Celal_2839</name>
</gene>
<keyword evidence="1" id="KW-0472">Membrane</keyword>
<feature type="transmembrane region" description="Helical" evidence="1">
    <location>
        <begin position="41"/>
        <end position="60"/>
    </location>
</feature>
<dbReference type="STRING" id="688270.Celal_2839"/>
<dbReference type="EMBL" id="CP002453">
    <property type="protein sequence ID" value="ADV50118.1"/>
    <property type="molecule type" value="Genomic_DNA"/>
</dbReference>
<dbReference type="RefSeq" id="WP_013551587.1">
    <property type="nucleotide sequence ID" value="NC_014934.1"/>
</dbReference>
<evidence type="ECO:0000313" key="2">
    <source>
        <dbReference type="EMBL" id="ADV50118.1"/>
    </source>
</evidence>
<keyword evidence="3" id="KW-1185">Reference proteome</keyword>